<name>A0A9W7E0T1_9STRA</name>
<feature type="compositionally biased region" description="Polar residues" evidence="1">
    <location>
        <begin position="386"/>
        <end position="404"/>
    </location>
</feature>
<organism evidence="2 3">
    <name type="scientific">Triparma retinervis</name>
    <dbReference type="NCBI Taxonomy" id="2557542"/>
    <lineage>
        <taxon>Eukaryota</taxon>
        <taxon>Sar</taxon>
        <taxon>Stramenopiles</taxon>
        <taxon>Ochrophyta</taxon>
        <taxon>Bolidophyceae</taxon>
        <taxon>Parmales</taxon>
        <taxon>Triparmaceae</taxon>
        <taxon>Triparma</taxon>
    </lineage>
</organism>
<keyword evidence="3" id="KW-1185">Reference proteome</keyword>
<dbReference type="EMBL" id="BRXZ01001061">
    <property type="protein sequence ID" value="GMH61130.1"/>
    <property type="molecule type" value="Genomic_DNA"/>
</dbReference>
<feature type="compositionally biased region" description="Acidic residues" evidence="1">
    <location>
        <begin position="355"/>
        <end position="384"/>
    </location>
</feature>
<comment type="caution">
    <text evidence="2">The sequence shown here is derived from an EMBL/GenBank/DDBJ whole genome shotgun (WGS) entry which is preliminary data.</text>
</comment>
<reference evidence="2" key="1">
    <citation type="submission" date="2022-07" db="EMBL/GenBank/DDBJ databases">
        <title>Genome analysis of Parmales, a sister group of diatoms, reveals the evolutionary specialization of diatoms from phago-mixotrophs to photoautotrophs.</title>
        <authorList>
            <person name="Ban H."/>
            <person name="Sato S."/>
            <person name="Yoshikawa S."/>
            <person name="Kazumasa Y."/>
            <person name="Nakamura Y."/>
            <person name="Ichinomiya M."/>
            <person name="Saitoh K."/>
            <person name="Sato N."/>
            <person name="Blanc-Mathieu R."/>
            <person name="Endo H."/>
            <person name="Kuwata A."/>
            <person name="Ogata H."/>
        </authorList>
    </citation>
    <scope>NUCLEOTIDE SEQUENCE</scope>
</reference>
<evidence type="ECO:0000256" key="1">
    <source>
        <dbReference type="SAM" id="MobiDB-lite"/>
    </source>
</evidence>
<accession>A0A9W7E0T1</accession>
<dbReference type="AlphaFoldDB" id="A0A9W7E0T1"/>
<evidence type="ECO:0000313" key="3">
    <source>
        <dbReference type="Proteomes" id="UP001165082"/>
    </source>
</evidence>
<dbReference type="Proteomes" id="UP001165082">
    <property type="component" value="Unassembled WGS sequence"/>
</dbReference>
<evidence type="ECO:0000313" key="2">
    <source>
        <dbReference type="EMBL" id="GMH61130.1"/>
    </source>
</evidence>
<feature type="region of interest" description="Disordered" evidence="1">
    <location>
        <begin position="303"/>
        <end position="414"/>
    </location>
</feature>
<protein>
    <submittedName>
        <fullName evidence="2">Uncharacterized protein</fullName>
    </submittedName>
</protein>
<sequence>MSPPVSNFSSLMSTISPSQLPLFTSEKYTSSIVSLSECYAANAEDFDVEDETLLNFLKVAMDRLHFNLETTFNTHQITSIVRSLSIMRYSDPVLFDNLTTTHLSWYLDNAGVRNLASLVASFNRLGYCPSSEFFEAVSSRSEEILLNDDPDAIALLSYSLSSSSSHSVSPATLFSLSAYFTEVVGRSSDLVGILGEKEGGEHYERYTPRAAGMLALSVAASGVPSLEFARALSDQREGLVNEGELEDVANVLVFMQEGVHREDAKKIFERMETKVLSGGGDNGVGASSFDGEYDDVFKDEEDAVDVSADDDDLDVDDIDEDDLDVDNIDEDDINVDKIDEDDIDEDDYDLRLDFDGDEEEEVEEEEEEEEDGLELDSDDDEDGATDGSTYGSTSESTHGDSTAPSILFTPKGAPKTTPIASVLHALVKLELLEEHEELGKILWGVIKDGEDKNVEFLRGEIEK</sequence>
<feature type="compositionally biased region" description="Acidic residues" evidence="1">
    <location>
        <begin position="303"/>
        <end position="348"/>
    </location>
</feature>
<proteinExistence type="predicted"/>
<dbReference type="OrthoDB" id="10460297at2759"/>
<gene>
    <name evidence="2" type="ORF">TrRE_jg10880</name>
</gene>